<dbReference type="SUPFAM" id="SSF53383">
    <property type="entry name" value="PLP-dependent transferases"/>
    <property type="match status" value="1"/>
</dbReference>
<dbReference type="Pfam" id="PF03711">
    <property type="entry name" value="OKR_DC_1_C"/>
    <property type="match status" value="1"/>
</dbReference>
<keyword evidence="5" id="KW-0456">Lyase</keyword>
<accession>A0A978VDZ3</accession>
<evidence type="ECO:0000313" key="9">
    <source>
        <dbReference type="Proteomes" id="UP000813462"/>
    </source>
</evidence>
<dbReference type="InterPro" id="IPR036633">
    <property type="entry name" value="Prn/Lys/Arg_de-COase_C_sf"/>
</dbReference>
<evidence type="ECO:0000256" key="3">
    <source>
        <dbReference type="ARBA" id="ARBA00022793"/>
    </source>
</evidence>
<comment type="caution">
    <text evidence="8">The sequence shown here is derived from an EMBL/GenBank/DDBJ whole genome shotgun (WGS) entry which is preliminary data.</text>
</comment>
<dbReference type="SUPFAM" id="SSF55904">
    <property type="entry name" value="Ornithine decarboxylase C-terminal domain"/>
    <property type="match status" value="1"/>
</dbReference>
<dbReference type="InterPro" id="IPR015421">
    <property type="entry name" value="PyrdxlP-dep_Trfase_major"/>
</dbReference>
<comment type="similarity">
    <text evidence="2">Belongs to the Orn/Lys/Arg decarboxylase class-I family.</text>
</comment>
<organism evidence="8 9">
    <name type="scientific">Ziziphus jujuba var. spinosa</name>
    <dbReference type="NCBI Taxonomy" id="714518"/>
    <lineage>
        <taxon>Eukaryota</taxon>
        <taxon>Viridiplantae</taxon>
        <taxon>Streptophyta</taxon>
        <taxon>Embryophyta</taxon>
        <taxon>Tracheophyta</taxon>
        <taxon>Spermatophyta</taxon>
        <taxon>Magnoliopsida</taxon>
        <taxon>eudicotyledons</taxon>
        <taxon>Gunneridae</taxon>
        <taxon>Pentapetalae</taxon>
        <taxon>rosids</taxon>
        <taxon>fabids</taxon>
        <taxon>Rosales</taxon>
        <taxon>Rhamnaceae</taxon>
        <taxon>Paliureae</taxon>
        <taxon>Ziziphus</taxon>
    </lineage>
</organism>
<dbReference type="Gene3D" id="3.90.100.10">
    <property type="entry name" value="Orn/Lys/Arg decarboxylase, C-terminal domain"/>
    <property type="match status" value="1"/>
</dbReference>
<gene>
    <name evidence="8" type="ORF">FEM48_Zijuj05G0087300</name>
</gene>
<dbReference type="PANTHER" id="PTHR43277:SF4">
    <property type="entry name" value="ARGININE DECARBOXYLASE"/>
    <property type="match status" value="1"/>
</dbReference>
<dbReference type="InterPro" id="IPR015424">
    <property type="entry name" value="PyrdxlP-dep_Trfase"/>
</dbReference>
<dbReference type="InterPro" id="IPR008286">
    <property type="entry name" value="Prn/Lys/Arg_de-COase_C"/>
</dbReference>
<dbReference type="InterPro" id="IPR052357">
    <property type="entry name" value="Orn_Lys_Arg_decarboxylase-I"/>
</dbReference>
<dbReference type="PANTHER" id="PTHR43277">
    <property type="entry name" value="ARGININE DECARBOXYLASE"/>
    <property type="match status" value="1"/>
</dbReference>
<sequence length="568" mass="62299">MNHLTYLGHEAFTYLIRKVEKDRTNNRWDLAEIATSDLMEHQLLDRNVVEPCKNQDNRIEIGRKSSESLAEEKLTQCNSQTPQQDKLPPLVNALKTKAEQNVASFHFPGHNRGLAAPSSLTRLIGVEPFVHDLPNALPELDNLFCPEGPILDAQQQAAKLFGSSETWFLVGGTTCGIQASIMATCSPGDILILPRNSHISTISAMIFSGAVPKYIIPDYNSNWDIAAGVERAIMELEMEGLKPAAVYVTCPTYHGICSNLSEISRMCHSQGIPLIVDEAHGAHLGFHSQFPCSALQQGADLVVQSTHKVLCSLQQSSMLHMSGNLVDRGRICRCLQTLQSTSPSYLLLASLDAARSHLSENPEGILEKALKIAVEAKDMIEKVPGVSVLGFQSFPKFPAIDPLRLTIGFEQLGLSGHDAYEILYKDHEIVGELVGTRCITFAFNLGTSREHVRRLVSGLKHIVSSQAFIQGDKRRKKHVDSAPFADIRTSLIPRDAFFKSKRKMSIENCIGEVCGELICPYPPGIPAMIPGETITERALNYLLDVRSKGAIIVGASDPQLSSIVVCNS</sequence>
<evidence type="ECO:0000256" key="4">
    <source>
        <dbReference type="ARBA" id="ARBA00022898"/>
    </source>
</evidence>
<comment type="cofactor">
    <cofactor evidence="1">
        <name>pyridoxal 5'-phosphate</name>
        <dbReference type="ChEBI" id="CHEBI:597326"/>
    </cofactor>
</comment>
<dbReference type="GO" id="GO:0016831">
    <property type="term" value="F:carboxy-lyase activity"/>
    <property type="evidence" value="ECO:0007669"/>
    <property type="project" value="UniProtKB-KW"/>
</dbReference>
<keyword evidence="4" id="KW-0663">Pyridoxal phosphate</keyword>
<evidence type="ECO:0000259" key="6">
    <source>
        <dbReference type="Pfam" id="PF01276"/>
    </source>
</evidence>
<dbReference type="Gene3D" id="3.40.640.10">
    <property type="entry name" value="Type I PLP-dependent aspartate aminotransferase-like (Major domain)"/>
    <property type="match status" value="1"/>
</dbReference>
<dbReference type="AlphaFoldDB" id="A0A978VDZ3"/>
<feature type="domain" description="Orn/Lys/Arg decarboxylases family 1 pyridoxal-P attachment site" evidence="6">
    <location>
        <begin position="88"/>
        <end position="383"/>
    </location>
</feature>
<protein>
    <recommendedName>
        <fullName evidence="10">Arginine decarboxylase-like</fullName>
    </recommendedName>
</protein>
<feature type="domain" description="Orn/Lys/Arg decarboxylase C-terminal" evidence="7">
    <location>
        <begin position="502"/>
        <end position="545"/>
    </location>
</feature>
<dbReference type="CDD" id="cd00615">
    <property type="entry name" value="Orn_deC_like"/>
    <property type="match status" value="1"/>
</dbReference>
<dbReference type="InterPro" id="IPR000310">
    <property type="entry name" value="Orn/Lys/Arg_deCO2ase_major_dom"/>
</dbReference>
<keyword evidence="3" id="KW-0210">Decarboxylase</keyword>
<proteinExistence type="inferred from homology"/>
<evidence type="ECO:0000256" key="5">
    <source>
        <dbReference type="ARBA" id="ARBA00023239"/>
    </source>
</evidence>
<evidence type="ECO:0000256" key="2">
    <source>
        <dbReference type="ARBA" id="ARBA00010671"/>
    </source>
</evidence>
<evidence type="ECO:0000313" key="8">
    <source>
        <dbReference type="EMBL" id="KAH7528582.1"/>
    </source>
</evidence>
<name>A0A978VDZ3_ZIZJJ</name>
<evidence type="ECO:0000256" key="1">
    <source>
        <dbReference type="ARBA" id="ARBA00001933"/>
    </source>
</evidence>
<dbReference type="Proteomes" id="UP000813462">
    <property type="component" value="Unassembled WGS sequence"/>
</dbReference>
<evidence type="ECO:0000259" key="7">
    <source>
        <dbReference type="Pfam" id="PF03711"/>
    </source>
</evidence>
<dbReference type="EMBL" id="JAEACU010000005">
    <property type="protein sequence ID" value="KAH7528582.1"/>
    <property type="molecule type" value="Genomic_DNA"/>
</dbReference>
<evidence type="ECO:0008006" key="10">
    <source>
        <dbReference type="Google" id="ProtNLM"/>
    </source>
</evidence>
<dbReference type="Pfam" id="PF01276">
    <property type="entry name" value="OKR_DC_1"/>
    <property type="match status" value="1"/>
</dbReference>
<reference evidence="8" key="1">
    <citation type="journal article" date="2021" name="Front. Plant Sci.">
        <title>Chromosome-Scale Genome Assembly for Chinese Sour Jujube and Insights Into Its Genome Evolution and Domestication Signature.</title>
        <authorList>
            <person name="Shen L.-Y."/>
            <person name="Luo H."/>
            <person name="Wang X.-L."/>
            <person name="Wang X.-M."/>
            <person name="Qiu X.-J."/>
            <person name="Liu H."/>
            <person name="Zhou S.-S."/>
            <person name="Jia K.-H."/>
            <person name="Nie S."/>
            <person name="Bao Y.-T."/>
            <person name="Zhang R.-G."/>
            <person name="Yun Q.-Z."/>
            <person name="Chai Y.-H."/>
            <person name="Lu J.-Y."/>
            <person name="Li Y."/>
            <person name="Zhao S.-W."/>
            <person name="Mao J.-F."/>
            <person name="Jia S.-G."/>
            <person name="Mao Y.-M."/>
        </authorList>
    </citation>
    <scope>NUCLEOTIDE SEQUENCE</scope>
    <source>
        <strain evidence="8">AT0</strain>
        <tissue evidence="8">Leaf</tissue>
    </source>
</reference>